<protein>
    <recommendedName>
        <fullName evidence="2">Phage head morphogenesis domain-containing protein</fullName>
    </recommendedName>
</protein>
<sequence>MTESQKISEAKKYISQVVDQMILADSDLRRIIKRDIGELIDECLAYSNLGKAFQFSANPQLEKAVNDILDKLRTDLFNIIYIRAENVDKIAHKKEDKNRDNNSLLLAFLTAEIANKTLEMRIADYVSQMRSEVEAFVAAGIFKGLNKDQILNAYLANIQKPYLSPILLEAFREGGFKAERIVSKGITFGTGKYVAAFNNLKRLEQDTIFRAYSHIEHSIWSLDNSYIGWMTYRNSGYDCPNYCQPQVGVFHPKTEFFWGWHSGCVCLCIPIYKNDIV</sequence>
<dbReference type="EMBL" id="FLUM01000001">
    <property type="protein sequence ID" value="SBV91964.1"/>
    <property type="molecule type" value="Genomic_DNA"/>
</dbReference>
<gene>
    <name evidence="1" type="ORF">KL86DYS1_10481</name>
</gene>
<dbReference type="AlphaFoldDB" id="A0A212IXW8"/>
<reference evidence="1" key="1">
    <citation type="submission" date="2016-04" db="EMBL/GenBank/DDBJ databases">
        <authorList>
            <person name="Evans L.H."/>
            <person name="Alamgir A."/>
            <person name="Owens N."/>
            <person name="Weber N.D."/>
            <person name="Virtaneva K."/>
            <person name="Barbian K."/>
            <person name="Babar A."/>
            <person name="Rosenke K."/>
        </authorList>
    </citation>
    <scope>NUCLEOTIDE SEQUENCE</scope>
    <source>
        <strain evidence="1">86-1</strain>
    </source>
</reference>
<organism evidence="1">
    <name type="scientific">uncultured Dysgonomonas sp</name>
    <dbReference type="NCBI Taxonomy" id="206096"/>
    <lineage>
        <taxon>Bacteria</taxon>
        <taxon>Pseudomonadati</taxon>
        <taxon>Bacteroidota</taxon>
        <taxon>Bacteroidia</taxon>
        <taxon>Bacteroidales</taxon>
        <taxon>Dysgonomonadaceae</taxon>
        <taxon>Dysgonomonas</taxon>
        <taxon>environmental samples</taxon>
    </lineage>
</organism>
<proteinExistence type="predicted"/>
<accession>A0A212IXW8</accession>
<dbReference type="RefSeq" id="WP_296938379.1">
    <property type="nucleotide sequence ID" value="NZ_LT599032.1"/>
</dbReference>
<evidence type="ECO:0008006" key="2">
    <source>
        <dbReference type="Google" id="ProtNLM"/>
    </source>
</evidence>
<name>A0A212IXW8_9BACT</name>
<evidence type="ECO:0000313" key="1">
    <source>
        <dbReference type="EMBL" id="SBV91964.1"/>
    </source>
</evidence>